<feature type="coiled-coil region" evidence="5">
    <location>
        <begin position="113"/>
        <end position="147"/>
    </location>
</feature>
<name>A0A2G5CGR4_AQUCA</name>
<evidence type="ECO:0000313" key="8">
    <source>
        <dbReference type="EMBL" id="PIA30430.1"/>
    </source>
</evidence>
<keyword evidence="1 4" id="KW-0808">Transferase</keyword>
<evidence type="ECO:0000256" key="2">
    <source>
        <dbReference type="ARBA" id="ARBA00025743"/>
    </source>
</evidence>
<comment type="similarity">
    <text evidence="2">Belongs to the GST superfamily. Tau family.</text>
</comment>
<dbReference type="InterPro" id="IPR045073">
    <property type="entry name" value="Omega/Tau-like"/>
</dbReference>
<dbReference type="EMBL" id="KZ305072">
    <property type="protein sequence ID" value="PIA30430.1"/>
    <property type="molecule type" value="Genomic_DNA"/>
</dbReference>
<dbReference type="SFLD" id="SFLDG00358">
    <property type="entry name" value="Main_(cytGST)"/>
    <property type="match status" value="1"/>
</dbReference>
<evidence type="ECO:0000256" key="3">
    <source>
        <dbReference type="ARBA" id="ARBA00047960"/>
    </source>
</evidence>
<dbReference type="CDD" id="cd03185">
    <property type="entry name" value="GST_C_Tau"/>
    <property type="match status" value="1"/>
</dbReference>
<dbReference type="PROSITE" id="PS50405">
    <property type="entry name" value="GST_CTER"/>
    <property type="match status" value="1"/>
</dbReference>
<dbReference type="GO" id="GO:0006749">
    <property type="term" value="P:glutathione metabolic process"/>
    <property type="evidence" value="ECO:0007669"/>
    <property type="project" value="InterPro"/>
</dbReference>
<dbReference type="SFLD" id="SFLDS00019">
    <property type="entry name" value="Glutathione_Transferase_(cytos"/>
    <property type="match status" value="1"/>
</dbReference>
<organism evidence="8 9">
    <name type="scientific">Aquilegia coerulea</name>
    <name type="common">Rocky mountain columbine</name>
    <dbReference type="NCBI Taxonomy" id="218851"/>
    <lineage>
        <taxon>Eukaryota</taxon>
        <taxon>Viridiplantae</taxon>
        <taxon>Streptophyta</taxon>
        <taxon>Embryophyta</taxon>
        <taxon>Tracheophyta</taxon>
        <taxon>Spermatophyta</taxon>
        <taxon>Magnoliopsida</taxon>
        <taxon>Ranunculales</taxon>
        <taxon>Ranunculaceae</taxon>
        <taxon>Thalictroideae</taxon>
        <taxon>Aquilegia</taxon>
    </lineage>
</organism>
<evidence type="ECO:0000313" key="9">
    <source>
        <dbReference type="Proteomes" id="UP000230069"/>
    </source>
</evidence>
<dbReference type="Pfam" id="PF02798">
    <property type="entry name" value="GST_N"/>
    <property type="match status" value="1"/>
</dbReference>
<keyword evidence="9" id="KW-1185">Reference proteome</keyword>
<accession>A0A2G5CGR4</accession>
<evidence type="ECO:0000256" key="4">
    <source>
        <dbReference type="RuleBase" id="RU369102"/>
    </source>
</evidence>
<dbReference type="Pfam" id="PF13410">
    <property type="entry name" value="GST_C_2"/>
    <property type="match status" value="1"/>
</dbReference>
<dbReference type="InterPro" id="IPR010987">
    <property type="entry name" value="Glutathione-S-Trfase_C-like"/>
</dbReference>
<gene>
    <name evidence="8" type="ORF">AQUCO_05500004v1</name>
</gene>
<dbReference type="STRING" id="218851.A0A2G5CGR4"/>
<dbReference type="InterPro" id="IPR036282">
    <property type="entry name" value="Glutathione-S-Trfase_C_sf"/>
</dbReference>
<reference evidence="8 9" key="1">
    <citation type="submission" date="2017-09" db="EMBL/GenBank/DDBJ databases">
        <title>WGS assembly of Aquilegia coerulea Goldsmith.</title>
        <authorList>
            <person name="Hodges S."/>
            <person name="Kramer E."/>
            <person name="Nordborg M."/>
            <person name="Tomkins J."/>
            <person name="Borevitz J."/>
            <person name="Derieg N."/>
            <person name="Yan J."/>
            <person name="Mihaltcheva S."/>
            <person name="Hayes R.D."/>
            <person name="Rokhsar D."/>
        </authorList>
    </citation>
    <scope>NUCLEOTIDE SEQUENCE [LARGE SCALE GENOMIC DNA]</scope>
    <source>
        <strain evidence="9">cv. Goldsmith</strain>
    </source>
</reference>
<dbReference type="GO" id="GO:0004364">
    <property type="term" value="F:glutathione transferase activity"/>
    <property type="evidence" value="ECO:0007669"/>
    <property type="project" value="UniProtKB-UniRule"/>
</dbReference>
<evidence type="ECO:0000256" key="1">
    <source>
        <dbReference type="ARBA" id="ARBA00022679"/>
    </source>
</evidence>
<feature type="domain" description="GST N-terminal" evidence="6">
    <location>
        <begin position="4"/>
        <end position="85"/>
    </location>
</feature>
<dbReference type="SUPFAM" id="SSF47616">
    <property type="entry name" value="GST C-terminal domain-like"/>
    <property type="match status" value="1"/>
</dbReference>
<dbReference type="OrthoDB" id="4951845at2759"/>
<dbReference type="InterPro" id="IPR045074">
    <property type="entry name" value="GST_C_Tau"/>
</dbReference>
<dbReference type="InterPro" id="IPR004045">
    <property type="entry name" value="Glutathione_S-Trfase_N"/>
</dbReference>
<dbReference type="InterPro" id="IPR036249">
    <property type="entry name" value="Thioredoxin-like_sf"/>
</dbReference>
<dbReference type="SUPFAM" id="SSF52833">
    <property type="entry name" value="Thioredoxin-like"/>
    <property type="match status" value="1"/>
</dbReference>
<feature type="domain" description="GST C-terminal" evidence="7">
    <location>
        <begin position="90"/>
        <end position="217"/>
    </location>
</feature>
<comment type="function">
    <text evidence="4">Is involved in the conjugation of reduced glutathione to a wide number of exogenous and endogenous hydrophobic electrophiles.</text>
</comment>
<dbReference type="PROSITE" id="PS50404">
    <property type="entry name" value="GST_NTER"/>
    <property type="match status" value="1"/>
</dbReference>
<protein>
    <recommendedName>
        <fullName evidence="4">Glutathione S-transferase</fullName>
        <ecNumber evidence="4">2.5.1.18</ecNumber>
    </recommendedName>
</protein>
<dbReference type="Gene3D" id="3.40.30.10">
    <property type="entry name" value="Glutaredoxin"/>
    <property type="match status" value="1"/>
</dbReference>
<sequence>MEKKEVKLLGLWSSPFVARVIWALKLKGIEYEYIEEKDLMQNKSPLLLESNPVSKMVPVLIHGGKPICESLNILEYIDEVWSDNRLLPEDPYEKAIVRFWAKFAEEKLAESARTILTSEGEELENEVKQFEEALDILEKEIKDNIKKFFGGETIGYLDLVLGWSGLWLEIIEELSCGKKISSDTHRYPTFNRWIEDVNDVNIIKENLPSKDQLSTYLLYIRNLALAYKAKN</sequence>
<dbReference type="CDD" id="cd03058">
    <property type="entry name" value="GST_N_Tau"/>
    <property type="match status" value="1"/>
</dbReference>
<keyword evidence="4" id="KW-0963">Cytoplasm</keyword>
<dbReference type="SFLD" id="SFLDG01152">
    <property type="entry name" value="Main.3:_Omega-_and_Tau-like"/>
    <property type="match status" value="1"/>
</dbReference>
<dbReference type="EC" id="2.5.1.18" evidence="4"/>
<dbReference type="FunFam" id="3.40.30.10:FF:000044">
    <property type="entry name" value="Glutathione S-transferase GSTU6"/>
    <property type="match status" value="1"/>
</dbReference>
<dbReference type="InParanoid" id="A0A2G5CGR4"/>
<dbReference type="PANTHER" id="PTHR11260:SF676">
    <property type="entry name" value="GLUTATHIONE S-TRANSFERASE U8"/>
    <property type="match status" value="1"/>
</dbReference>
<evidence type="ECO:0000256" key="5">
    <source>
        <dbReference type="SAM" id="Coils"/>
    </source>
</evidence>
<proteinExistence type="inferred from homology"/>
<evidence type="ECO:0000259" key="6">
    <source>
        <dbReference type="PROSITE" id="PS50404"/>
    </source>
</evidence>
<comment type="subcellular location">
    <subcellularLocation>
        <location evidence="4">Cytoplasm</location>
        <location evidence="4">Cytosol</location>
    </subcellularLocation>
</comment>
<comment type="catalytic activity">
    <reaction evidence="3 4">
        <text>RX + glutathione = an S-substituted glutathione + a halide anion + H(+)</text>
        <dbReference type="Rhea" id="RHEA:16437"/>
        <dbReference type="ChEBI" id="CHEBI:15378"/>
        <dbReference type="ChEBI" id="CHEBI:16042"/>
        <dbReference type="ChEBI" id="CHEBI:17792"/>
        <dbReference type="ChEBI" id="CHEBI:57925"/>
        <dbReference type="ChEBI" id="CHEBI:90779"/>
        <dbReference type="EC" id="2.5.1.18"/>
    </reaction>
</comment>
<dbReference type="Proteomes" id="UP000230069">
    <property type="component" value="Unassembled WGS sequence"/>
</dbReference>
<dbReference type="InterPro" id="IPR040079">
    <property type="entry name" value="Glutathione_S-Trfase"/>
</dbReference>
<evidence type="ECO:0000259" key="7">
    <source>
        <dbReference type="PROSITE" id="PS50405"/>
    </source>
</evidence>
<dbReference type="AlphaFoldDB" id="A0A2G5CGR4"/>
<dbReference type="Gene3D" id="1.20.1050.10">
    <property type="match status" value="1"/>
</dbReference>
<dbReference type="PANTHER" id="PTHR11260">
    <property type="entry name" value="GLUTATHIONE S-TRANSFERASE, GST, SUPERFAMILY, GST DOMAIN CONTAINING"/>
    <property type="match status" value="1"/>
</dbReference>
<dbReference type="FunFam" id="1.20.1050.10:FF:000012">
    <property type="entry name" value="Tau class glutathione S-transferase"/>
    <property type="match status" value="1"/>
</dbReference>
<dbReference type="GO" id="GO:0005829">
    <property type="term" value="C:cytosol"/>
    <property type="evidence" value="ECO:0007669"/>
    <property type="project" value="UniProtKB-SubCell"/>
</dbReference>
<keyword evidence="5" id="KW-0175">Coiled coil</keyword>